<reference evidence="3 4" key="1">
    <citation type="submission" date="2019-02" db="EMBL/GenBank/DDBJ databases">
        <title>Genome sequences of Aliivibrio finisterrensis strains from farmed Atlantic salmon.</title>
        <authorList>
            <person name="Bowman J.P."/>
        </authorList>
    </citation>
    <scope>NUCLEOTIDE SEQUENCE [LARGE SCALE GENOMIC DNA]</scope>
    <source>
        <strain evidence="2 4">A21</strain>
        <strain evidence="1 3">A46</strain>
    </source>
</reference>
<evidence type="ECO:0000313" key="1">
    <source>
        <dbReference type="EMBL" id="RYU53319.1"/>
    </source>
</evidence>
<dbReference type="RefSeq" id="WP_130066356.1">
    <property type="nucleotide sequence ID" value="NZ_SEZK01000004.1"/>
</dbReference>
<dbReference type="AlphaFoldDB" id="A0A4Q5KWI9"/>
<organism evidence="1 3">
    <name type="scientific">Aliivibrio finisterrensis</name>
    <dbReference type="NCBI Taxonomy" id="511998"/>
    <lineage>
        <taxon>Bacteria</taxon>
        <taxon>Pseudomonadati</taxon>
        <taxon>Pseudomonadota</taxon>
        <taxon>Gammaproteobacteria</taxon>
        <taxon>Vibrionales</taxon>
        <taxon>Vibrionaceae</taxon>
        <taxon>Aliivibrio</taxon>
    </lineage>
</organism>
<dbReference type="EMBL" id="SEZK01000004">
    <property type="protein sequence ID" value="RYU53319.1"/>
    <property type="molecule type" value="Genomic_DNA"/>
</dbReference>
<proteinExistence type="predicted"/>
<comment type="caution">
    <text evidence="1">The sequence shown here is derived from an EMBL/GenBank/DDBJ whole genome shotgun (WGS) entry which is preliminary data.</text>
</comment>
<sequence>MKFEFSKHDRVMVLHHFDKNNQHTFTKECVIHANTGLPAKSTLKPLPQLNDNERAYFINDDWVKTEFFIGRKYYDEYAHELIIDLFPFDLPVNCSFEKPLPQKDGYYVKLVNNQWIYLTDNIGEIAYSKLDYNDFVIESNDELPDTHTLIERKAFSAWNEQSNDWIYQQELERPIKIIQEREWRDNELNIVLSRIDQYEKDKNYPVELQTSLLSESQFLELLNDRKSLCDYPQEPSFPFCERPALNGEYFVND</sequence>
<keyword evidence="4" id="KW-1185">Reference proteome</keyword>
<dbReference type="EMBL" id="SEZN01000006">
    <property type="protein sequence ID" value="RYU65826.1"/>
    <property type="molecule type" value="Genomic_DNA"/>
</dbReference>
<evidence type="ECO:0000313" key="4">
    <source>
        <dbReference type="Proteomes" id="UP000294166"/>
    </source>
</evidence>
<dbReference type="Proteomes" id="UP000294166">
    <property type="component" value="Unassembled WGS sequence"/>
</dbReference>
<protein>
    <submittedName>
        <fullName evidence="1">Uncharacterized protein</fullName>
    </submittedName>
</protein>
<gene>
    <name evidence="2" type="ORF">ERW53_04630</name>
    <name evidence="1" type="ORF">ERW57_04110</name>
</gene>
<accession>A0A4Q5KWI9</accession>
<dbReference type="Proteomes" id="UP000294063">
    <property type="component" value="Unassembled WGS sequence"/>
</dbReference>
<name>A0A4Q5KWI9_9GAMM</name>
<evidence type="ECO:0000313" key="2">
    <source>
        <dbReference type="EMBL" id="RYU65826.1"/>
    </source>
</evidence>
<evidence type="ECO:0000313" key="3">
    <source>
        <dbReference type="Proteomes" id="UP000294063"/>
    </source>
</evidence>